<dbReference type="AlphaFoldDB" id="A0A0G0HBG7"/>
<dbReference type="EMBL" id="LBTI01000069">
    <property type="protein sequence ID" value="KKQ35880.1"/>
    <property type="molecule type" value="Genomic_DNA"/>
</dbReference>
<feature type="region of interest" description="Disordered" evidence="1">
    <location>
        <begin position="125"/>
        <end position="176"/>
    </location>
</feature>
<evidence type="ECO:0000256" key="1">
    <source>
        <dbReference type="SAM" id="MobiDB-lite"/>
    </source>
</evidence>
<feature type="compositionally biased region" description="Polar residues" evidence="1">
    <location>
        <begin position="131"/>
        <end position="152"/>
    </location>
</feature>
<gene>
    <name evidence="2" type="ORF">US53_C0069G0006</name>
</gene>
<proteinExistence type="predicted"/>
<reference evidence="2 3" key="1">
    <citation type="journal article" date="2015" name="Nature">
        <title>rRNA introns, odd ribosomes, and small enigmatic genomes across a large radiation of phyla.</title>
        <authorList>
            <person name="Brown C.T."/>
            <person name="Hug L.A."/>
            <person name="Thomas B.C."/>
            <person name="Sharon I."/>
            <person name="Castelle C.J."/>
            <person name="Singh A."/>
            <person name="Wilkins M.J."/>
            <person name="Williams K.H."/>
            <person name="Banfield J.F."/>
        </authorList>
    </citation>
    <scope>NUCLEOTIDE SEQUENCE [LARGE SCALE GENOMIC DNA]</scope>
</reference>
<accession>A0A0G0HBG7</accession>
<evidence type="ECO:0000313" key="2">
    <source>
        <dbReference type="EMBL" id="KKQ35880.1"/>
    </source>
</evidence>
<feature type="non-terminal residue" evidence="2">
    <location>
        <position position="176"/>
    </location>
</feature>
<comment type="caution">
    <text evidence="2">The sequence shown here is derived from an EMBL/GenBank/DDBJ whole genome shotgun (WGS) entry which is preliminary data.</text>
</comment>
<sequence length="176" mass="20028">MSPGGHRYFRKNELDTLFGRKYERGEELGPRLIKNSAEDNKNNFNTYEVPVENLLNNLPQFDQIGQLKVIEHEERKIEIPAISPIKISSKPSFEEYYLKKTEVFEISIPETGDYPSFKKSILDPAIEKQSGESTPFESQRNSDNYSISNKSAESILATLDDRSQKSPARLTTPTPG</sequence>
<feature type="compositionally biased region" description="Polar residues" evidence="1">
    <location>
        <begin position="165"/>
        <end position="176"/>
    </location>
</feature>
<evidence type="ECO:0000313" key="3">
    <source>
        <dbReference type="Proteomes" id="UP000034591"/>
    </source>
</evidence>
<dbReference type="Proteomes" id="UP000034591">
    <property type="component" value="Unassembled WGS sequence"/>
</dbReference>
<organism evidence="2 3">
    <name type="scientific">Candidatus Woesebacteria bacterium GW2011_GWA1_37_7</name>
    <dbReference type="NCBI Taxonomy" id="1618545"/>
    <lineage>
        <taxon>Bacteria</taxon>
        <taxon>Candidatus Woeseibacteriota</taxon>
    </lineage>
</organism>
<name>A0A0G0HBG7_9BACT</name>
<protein>
    <submittedName>
        <fullName evidence="2">Uncharacterized protein</fullName>
    </submittedName>
</protein>